<reference evidence="1" key="1">
    <citation type="submission" date="2022-12" db="EMBL/GenBank/DDBJ databases">
        <authorList>
            <person name="Ruckert C."/>
            <person name="Busche T."/>
            <person name="Kalinowski J."/>
            <person name="Wittmann C."/>
        </authorList>
    </citation>
    <scope>NUCLEOTIDE SEQUENCE</scope>
    <source>
        <strain evidence="1">DSM 40467</strain>
    </source>
</reference>
<accession>A0ABY7KKD2</accession>
<name>A0ABY7KKD2_9ACTN</name>
<evidence type="ECO:0000313" key="2">
    <source>
        <dbReference type="Proteomes" id="UP001164439"/>
    </source>
</evidence>
<dbReference type="Proteomes" id="UP001164439">
    <property type="component" value="Chromosome"/>
</dbReference>
<gene>
    <name evidence="1" type="ORF">STRCI_004496</name>
</gene>
<dbReference type="EMBL" id="CP114413">
    <property type="protein sequence ID" value="WAZ23171.1"/>
    <property type="molecule type" value="Genomic_DNA"/>
</dbReference>
<keyword evidence="2" id="KW-1185">Reference proteome</keyword>
<proteinExistence type="predicted"/>
<evidence type="ECO:0000313" key="1">
    <source>
        <dbReference type="EMBL" id="WAZ23171.1"/>
    </source>
</evidence>
<organism evidence="1 2">
    <name type="scientific">Streptomyces cinnabarinus</name>
    <dbReference type="NCBI Taxonomy" id="67287"/>
    <lineage>
        <taxon>Bacteria</taxon>
        <taxon>Bacillati</taxon>
        <taxon>Actinomycetota</taxon>
        <taxon>Actinomycetes</taxon>
        <taxon>Kitasatosporales</taxon>
        <taxon>Streptomycetaceae</taxon>
        <taxon>Streptomyces</taxon>
    </lineage>
</organism>
<protein>
    <recommendedName>
        <fullName evidence="3">Mobilization protein</fullName>
    </recommendedName>
</protein>
<evidence type="ECO:0008006" key="3">
    <source>
        <dbReference type="Google" id="ProtNLM"/>
    </source>
</evidence>
<dbReference type="RefSeq" id="WP_269660753.1">
    <property type="nucleotide sequence ID" value="NZ_CP114413.1"/>
</dbReference>
<sequence>MARPNTRRLDREIQQTERKLKAVRKEEMWPLTGRERRQVVAALAGGSLKVARGKSPGRAERKLETLWQSVQTRLTQELTALQTERQRIVNEAASTKAAKKSSIWW</sequence>